<name>A0A518I998_9PLAN</name>
<evidence type="ECO:0000313" key="1">
    <source>
        <dbReference type="EMBL" id="QDV49686.1"/>
    </source>
</evidence>
<proteinExistence type="predicted"/>
<gene>
    <name evidence="1" type="ORF">Enr17x_17070</name>
</gene>
<evidence type="ECO:0000313" key="2">
    <source>
        <dbReference type="Proteomes" id="UP000318313"/>
    </source>
</evidence>
<sequence>MIRSLGAFEPEFDQRSVNEGREAERFIFTDRWEAIVRNDGRIAG</sequence>
<dbReference type="Proteomes" id="UP000318313">
    <property type="component" value="Chromosome"/>
</dbReference>
<dbReference type="AlphaFoldDB" id="A0A518I998"/>
<dbReference type="RefSeq" id="WP_261343446.1">
    <property type="nucleotide sequence ID" value="NZ_CP037452.1"/>
</dbReference>
<reference evidence="1 2" key="1">
    <citation type="submission" date="2019-03" db="EMBL/GenBank/DDBJ databases">
        <title>Deep-cultivation of Planctomycetes and their phenomic and genomic characterization uncovers novel biology.</title>
        <authorList>
            <person name="Wiegand S."/>
            <person name="Jogler M."/>
            <person name="Boedeker C."/>
            <person name="Pinto D."/>
            <person name="Vollmers J."/>
            <person name="Rivas-Marin E."/>
            <person name="Kohn T."/>
            <person name="Peeters S.H."/>
            <person name="Heuer A."/>
            <person name="Rast P."/>
            <person name="Oberbeckmann S."/>
            <person name="Bunk B."/>
            <person name="Jeske O."/>
            <person name="Meyerdierks A."/>
            <person name="Storesund J.E."/>
            <person name="Kallscheuer N."/>
            <person name="Luecker S."/>
            <person name="Lage O.M."/>
            <person name="Pohl T."/>
            <person name="Merkel B.J."/>
            <person name="Hornburger P."/>
            <person name="Mueller R.-W."/>
            <person name="Bruemmer F."/>
            <person name="Labrenz M."/>
            <person name="Spormann A.M."/>
            <person name="Op den Camp H."/>
            <person name="Overmann J."/>
            <person name="Amann R."/>
            <person name="Jetten M.S.M."/>
            <person name="Mascher T."/>
            <person name="Medema M.H."/>
            <person name="Devos D.P."/>
            <person name="Kaster A.-K."/>
            <person name="Ovreas L."/>
            <person name="Rohde M."/>
            <person name="Galperin M.Y."/>
            <person name="Jogler C."/>
        </authorList>
    </citation>
    <scope>NUCLEOTIDE SEQUENCE [LARGE SCALE GENOMIC DNA]</scope>
    <source>
        <strain evidence="1 2">Enr17</strain>
    </source>
</reference>
<protein>
    <submittedName>
        <fullName evidence="1">Uncharacterized protein</fullName>
    </submittedName>
</protein>
<organism evidence="1 2">
    <name type="scientific">Gimesia fumaroli</name>
    <dbReference type="NCBI Taxonomy" id="2527976"/>
    <lineage>
        <taxon>Bacteria</taxon>
        <taxon>Pseudomonadati</taxon>
        <taxon>Planctomycetota</taxon>
        <taxon>Planctomycetia</taxon>
        <taxon>Planctomycetales</taxon>
        <taxon>Planctomycetaceae</taxon>
        <taxon>Gimesia</taxon>
    </lineage>
</organism>
<dbReference type="EMBL" id="CP037452">
    <property type="protein sequence ID" value="QDV49686.1"/>
    <property type="molecule type" value="Genomic_DNA"/>
</dbReference>
<dbReference type="KEGG" id="gfm:Enr17x_17070"/>
<accession>A0A518I998</accession>
<keyword evidence="2" id="KW-1185">Reference proteome</keyword>